<feature type="transmembrane region" description="Helical" evidence="1">
    <location>
        <begin position="20"/>
        <end position="43"/>
    </location>
</feature>
<sequence length="412" mass="43400">MKNNSKLKTIKSNRKFRNFAAGQVMILSIVALVIILILGSSLFTKTALFINFSSRSIVNEQATQLAEAGLDYSIQRLNDLTGAYPNADGEGIVTLNLSTGEVIIQVTNKGQALRTIKSTGYIPNSANATTKRTVIADVGITTQQVAFSYAAQVGDGGVSMANSSRINGSIYTNGSIVGSGSSTITKDAWAVGTISQPDPWVQGNRHPEVSPTPLPTLSNPTVAELKTDAENGGTETCTPTCTINSDQPISKKKYVGNLMITNNSQVDMITGPIYVTGDFTISQGSTVLKLDNSFGSNGSYIIVDGKIIQSQGGQIQPTNANPKGYLIIITTSTADDAIQLSQSGTNAIFYALDGGGELSQSANVTTIVAKKLTLTQSATLTYDQGLAIANFIGGPGASWQIKKGTYRQTFSP</sequence>
<dbReference type="EMBL" id="PFAF01000003">
    <property type="protein sequence ID" value="PIR99271.1"/>
    <property type="molecule type" value="Genomic_DNA"/>
</dbReference>
<gene>
    <name evidence="2" type="ORF">COT87_00350</name>
</gene>
<dbReference type="Proteomes" id="UP000230796">
    <property type="component" value="Unassembled WGS sequence"/>
</dbReference>
<name>A0A2H0VJL1_9BACT</name>
<dbReference type="AlphaFoldDB" id="A0A2H0VJL1"/>
<organism evidence="2 3">
    <name type="scientific">Candidatus Collierbacteria bacterium CG10_big_fil_rev_8_21_14_0_10_44_9</name>
    <dbReference type="NCBI Taxonomy" id="1974535"/>
    <lineage>
        <taxon>Bacteria</taxon>
        <taxon>Candidatus Collieribacteriota</taxon>
    </lineage>
</organism>
<accession>A0A2H0VJL1</accession>
<evidence type="ECO:0000256" key="1">
    <source>
        <dbReference type="SAM" id="Phobius"/>
    </source>
</evidence>
<proteinExistence type="predicted"/>
<protein>
    <recommendedName>
        <fullName evidence="4">Type 4 fimbrial biogenesis protein PilX N-terminal domain-containing protein</fullName>
    </recommendedName>
</protein>
<reference evidence="3" key="1">
    <citation type="submission" date="2017-09" db="EMBL/GenBank/DDBJ databases">
        <title>Depth-based differentiation of microbial function through sediment-hosted aquifers and enrichment of novel symbionts in the deep terrestrial subsurface.</title>
        <authorList>
            <person name="Probst A.J."/>
            <person name="Ladd B."/>
            <person name="Jarett J.K."/>
            <person name="Geller-Mcgrath D.E."/>
            <person name="Sieber C.M.K."/>
            <person name="Emerson J.B."/>
            <person name="Anantharaman K."/>
            <person name="Thomas B.C."/>
            <person name="Malmstrom R."/>
            <person name="Stieglmeier M."/>
            <person name="Klingl A."/>
            <person name="Woyke T."/>
            <person name="Ryan C.M."/>
            <person name="Banfield J.F."/>
        </authorList>
    </citation>
    <scope>NUCLEOTIDE SEQUENCE [LARGE SCALE GENOMIC DNA]</scope>
</reference>
<comment type="caution">
    <text evidence="2">The sequence shown here is derived from an EMBL/GenBank/DDBJ whole genome shotgun (WGS) entry which is preliminary data.</text>
</comment>
<keyword evidence="1" id="KW-0812">Transmembrane</keyword>
<evidence type="ECO:0000313" key="3">
    <source>
        <dbReference type="Proteomes" id="UP000230796"/>
    </source>
</evidence>
<keyword evidence="1" id="KW-0472">Membrane</keyword>
<evidence type="ECO:0000313" key="2">
    <source>
        <dbReference type="EMBL" id="PIR99271.1"/>
    </source>
</evidence>
<evidence type="ECO:0008006" key="4">
    <source>
        <dbReference type="Google" id="ProtNLM"/>
    </source>
</evidence>
<keyword evidence="1" id="KW-1133">Transmembrane helix</keyword>